<dbReference type="OrthoDB" id="3268930at2"/>
<gene>
    <name evidence="2" type="ORF">EKI59_06845</name>
</gene>
<feature type="domain" description="WYL" evidence="1">
    <location>
        <begin position="149"/>
        <end position="216"/>
    </location>
</feature>
<proteinExistence type="predicted"/>
<dbReference type="Proteomes" id="UP000336646">
    <property type="component" value="Unassembled WGS sequence"/>
</dbReference>
<accession>A0A6C1TWL4</accession>
<dbReference type="RefSeq" id="WP_144773221.1">
    <property type="nucleotide sequence ID" value="NZ_RXIR01000012.1"/>
</dbReference>
<organism evidence="2 3">
    <name type="scientific">Corynebacterium sanguinis</name>
    <dbReference type="NCBI Taxonomy" id="2594913"/>
    <lineage>
        <taxon>Bacteria</taxon>
        <taxon>Bacillati</taxon>
        <taxon>Actinomycetota</taxon>
        <taxon>Actinomycetes</taxon>
        <taxon>Mycobacteriales</taxon>
        <taxon>Corynebacteriaceae</taxon>
        <taxon>Corynebacterium</taxon>
    </lineage>
</organism>
<dbReference type="Pfam" id="PF13280">
    <property type="entry name" value="WYL"/>
    <property type="match status" value="1"/>
</dbReference>
<dbReference type="EMBL" id="RXIR01000012">
    <property type="protein sequence ID" value="TVS28516.1"/>
    <property type="molecule type" value="Genomic_DNA"/>
</dbReference>
<dbReference type="PROSITE" id="PS52050">
    <property type="entry name" value="WYL"/>
    <property type="match status" value="1"/>
</dbReference>
<sequence length="314" mass="34601">MANDDPAIDRLTNLTFALLGTQRPRDYEWVRGRVEGYKDYADSEKGRASFHRQLNRDIQTIRRAGVPARMENGLVWVDKDAYTLPPIEFTDEEATVLGLAGDLGRERSLGAFARSGWTKLAASGATRSFDSPALASVDNDVIRLDAETVKGVTACVRAKKRMVFDYAPAPAADVQRRVMDPWGIVALNNRAYVVGWDAEREAERAFRAMRVSNVRVTSAERFHAASRPLADVVNDIMRGPVTDARIGVATSASFELETKGTRVGDVVEFVGVERDWLVRTVASVAPDVFEIEPDDVRRDVIALLSATVEASDEG</sequence>
<evidence type="ECO:0000313" key="2">
    <source>
        <dbReference type="EMBL" id="TVS28516.1"/>
    </source>
</evidence>
<name>A0A6C1TWL4_9CORY</name>
<evidence type="ECO:0000313" key="3">
    <source>
        <dbReference type="Proteomes" id="UP000336646"/>
    </source>
</evidence>
<evidence type="ECO:0000259" key="1">
    <source>
        <dbReference type="Pfam" id="PF13280"/>
    </source>
</evidence>
<dbReference type="InterPro" id="IPR026881">
    <property type="entry name" value="WYL_dom"/>
</dbReference>
<comment type="caution">
    <text evidence="2">The sequence shown here is derived from an EMBL/GenBank/DDBJ whole genome shotgun (WGS) entry which is preliminary data.</text>
</comment>
<dbReference type="AlphaFoldDB" id="A0A6C1TWL4"/>
<dbReference type="InterPro" id="IPR051534">
    <property type="entry name" value="CBASS_pafABC_assoc_protein"/>
</dbReference>
<protein>
    <submittedName>
        <fullName evidence="2">WYL domain-containing protein</fullName>
    </submittedName>
</protein>
<reference evidence="2 3" key="1">
    <citation type="submission" date="2018-12" db="EMBL/GenBank/DDBJ databases">
        <title>Corynebacterium sanguinis sp. nov., a clinically-associated and environmental corynebacterium.</title>
        <authorList>
            <person name="Gonzales-Siles L."/>
            <person name="Jaen-Luchoro D."/>
            <person name="Cardew S."/>
            <person name="Inganas E."/>
            <person name="Ohlen M."/>
            <person name="Jensie-Markopolous S."/>
            <person name="Pinyeiro-Iglesias B."/>
            <person name="Molin K."/>
            <person name="Skovbjerg S."/>
            <person name="Svensson-Stadler L."/>
            <person name="Funke G."/>
            <person name="Moore E.R.B."/>
        </authorList>
    </citation>
    <scope>NUCLEOTIDE SEQUENCE [LARGE SCALE GENOMIC DNA]</scope>
    <source>
        <strain evidence="2 3">58734</strain>
    </source>
</reference>
<dbReference type="PANTHER" id="PTHR34580:SF3">
    <property type="entry name" value="PROTEIN PAFB"/>
    <property type="match status" value="1"/>
</dbReference>
<dbReference type="PANTHER" id="PTHR34580">
    <property type="match status" value="1"/>
</dbReference>